<evidence type="ECO:0000313" key="2">
    <source>
        <dbReference type="EMBL" id="WFP25417.1"/>
    </source>
</evidence>
<proteinExistence type="predicted"/>
<feature type="region of interest" description="Disordered" evidence="1">
    <location>
        <begin position="1"/>
        <end position="22"/>
    </location>
</feature>
<protein>
    <submittedName>
        <fullName evidence="2">Uncharacterized protein</fullName>
    </submittedName>
</protein>
<accession>A0AAX3T9V5</accession>
<organism evidence="2 3">
    <name type="scientific">Gordonia hongkongensis</name>
    <dbReference type="NCBI Taxonomy" id="1701090"/>
    <lineage>
        <taxon>Bacteria</taxon>
        <taxon>Bacillati</taxon>
        <taxon>Actinomycetota</taxon>
        <taxon>Actinomycetes</taxon>
        <taxon>Mycobacteriales</taxon>
        <taxon>Gordoniaceae</taxon>
        <taxon>Gordonia</taxon>
    </lineage>
</organism>
<evidence type="ECO:0000313" key="3">
    <source>
        <dbReference type="Proteomes" id="UP001213504"/>
    </source>
</evidence>
<evidence type="ECO:0000256" key="1">
    <source>
        <dbReference type="SAM" id="MobiDB-lite"/>
    </source>
</evidence>
<name>A0AAX3T9V5_9ACTN</name>
<feature type="region of interest" description="Disordered" evidence="1">
    <location>
        <begin position="34"/>
        <end position="55"/>
    </location>
</feature>
<feature type="compositionally biased region" description="Basic and acidic residues" evidence="1">
    <location>
        <begin position="34"/>
        <end position="48"/>
    </location>
</feature>
<dbReference type="Proteomes" id="UP001213504">
    <property type="component" value="Chromosome"/>
</dbReference>
<reference evidence="2" key="1">
    <citation type="submission" date="2023-04" db="EMBL/GenBank/DDBJ databases">
        <title>Complete genome sequence of a phthalic acid esters degrading bacterial strain.</title>
        <authorList>
            <person name="Weng L."/>
            <person name="Jia Y."/>
            <person name="Ren L."/>
        </authorList>
    </citation>
    <scope>NUCLEOTIDE SEQUENCE</scope>
    <source>
        <strain evidence="2">RL-LY01</strain>
    </source>
</reference>
<dbReference type="AlphaFoldDB" id="A0AAX3T9V5"/>
<sequence>MTTDSTPTLAELEERVRDGDTSITAQQLAEAREAGHLASLRRDAESRAQRAAQAAEHKAAVEQLTKDYAALQDADSAPARKAYADLVRATKKLHAALTDFEPKRRAVMDKALELGVAVQCEDMFRIPAHTPATYMKHAADEATGTYWATGNGATPHALHGDDVIADYEQRQQHARDAQAEREAAAMANAETVVDRGWANYTRVEA</sequence>
<dbReference type="EMBL" id="CP121270">
    <property type="protein sequence ID" value="WFP25417.1"/>
    <property type="molecule type" value="Genomic_DNA"/>
</dbReference>
<dbReference type="RefSeq" id="WP_165630683.1">
    <property type="nucleotide sequence ID" value="NZ_CP121270.1"/>
</dbReference>
<gene>
    <name evidence="2" type="ORF">P9A14_02515</name>
</gene>